<evidence type="ECO:0000256" key="1">
    <source>
        <dbReference type="SAM" id="MobiDB-lite"/>
    </source>
</evidence>
<evidence type="ECO:0000313" key="3">
    <source>
        <dbReference type="Proteomes" id="UP000261288"/>
    </source>
</evidence>
<comment type="caution">
    <text evidence="2">The sequence shown here is derived from an EMBL/GenBank/DDBJ whole genome shotgun (WGS) entry which is preliminary data.</text>
</comment>
<proteinExistence type="predicted"/>
<reference evidence="2 3" key="1">
    <citation type="submission" date="2018-08" db="EMBL/GenBank/DDBJ databases">
        <title>A genome reference for cultivated species of the human gut microbiota.</title>
        <authorList>
            <person name="Zou Y."/>
            <person name="Xue W."/>
            <person name="Luo G."/>
        </authorList>
    </citation>
    <scope>NUCLEOTIDE SEQUENCE [LARGE SCALE GENOMIC DNA]</scope>
    <source>
        <strain evidence="2 3">TF06-45A</strain>
    </source>
</reference>
<dbReference type="EMBL" id="QSRZ01000006">
    <property type="protein sequence ID" value="RGL48604.1"/>
    <property type="molecule type" value="Genomic_DNA"/>
</dbReference>
<feature type="region of interest" description="Disordered" evidence="1">
    <location>
        <begin position="1"/>
        <end position="24"/>
    </location>
</feature>
<protein>
    <submittedName>
        <fullName evidence="2">Uncharacterized protein</fullName>
    </submittedName>
</protein>
<name>A0A3E4S5E4_BIFLN</name>
<dbReference type="Proteomes" id="UP000261288">
    <property type="component" value="Unassembled WGS sequence"/>
</dbReference>
<sequence length="68" mass="7750">MTNKDKAMSVTKSKTAEHDADIKDNSHERAKLEAFAEAQALISKLPRETVLDTMSHEDMETQFERRSV</sequence>
<evidence type="ECO:0000313" key="2">
    <source>
        <dbReference type="EMBL" id="RGL48604.1"/>
    </source>
</evidence>
<feature type="compositionally biased region" description="Basic and acidic residues" evidence="1">
    <location>
        <begin position="14"/>
        <end position="24"/>
    </location>
</feature>
<dbReference type="AlphaFoldDB" id="A0A3E4S5E4"/>
<gene>
    <name evidence="2" type="ORF">DXC63_06255</name>
</gene>
<accession>A0A3E4S5E4</accession>
<organism evidence="2 3">
    <name type="scientific">Bifidobacterium longum</name>
    <dbReference type="NCBI Taxonomy" id="216816"/>
    <lineage>
        <taxon>Bacteria</taxon>
        <taxon>Bacillati</taxon>
        <taxon>Actinomycetota</taxon>
        <taxon>Actinomycetes</taxon>
        <taxon>Bifidobacteriales</taxon>
        <taxon>Bifidobacteriaceae</taxon>
        <taxon>Bifidobacterium</taxon>
    </lineage>
</organism>